<organism evidence="2 3">
    <name type="scientific">Viridothelium virens</name>
    <name type="common">Speckled blister lichen</name>
    <name type="synonym">Trypethelium virens</name>
    <dbReference type="NCBI Taxonomy" id="1048519"/>
    <lineage>
        <taxon>Eukaryota</taxon>
        <taxon>Fungi</taxon>
        <taxon>Dikarya</taxon>
        <taxon>Ascomycota</taxon>
        <taxon>Pezizomycotina</taxon>
        <taxon>Dothideomycetes</taxon>
        <taxon>Dothideomycetes incertae sedis</taxon>
        <taxon>Trypetheliales</taxon>
        <taxon>Trypetheliaceae</taxon>
        <taxon>Viridothelium</taxon>
    </lineage>
</organism>
<evidence type="ECO:0000313" key="2">
    <source>
        <dbReference type="EMBL" id="KAF2236386.1"/>
    </source>
</evidence>
<keyword evidence="1" id="KW-0812">Transmembrane</keyword>
<name>A0A6A6HE27_VIRVR</name>
<protein>
    <submittedName>
        <fullName evidence="2">Uncharacterized protein</fullName>
    </submittedName>
</protein>
<evidence type="ECO:0000256" key="1">
    <source>
        <dbReference type="SAM" id="Phobius"/>
    </source>
</evidence>
<reference evidence="2" key="1">
    <citation type="journal article" date="2020" name="Stud. Mycol.">
        <title>101 Dothideomycetes genomes: a test case for predicting lifestyles and emergence of pathogens.</title>
        <authorList>
            <person name="Haridas S."/>
            <person name="Albert R."/>
            <person name="Binder M."/>
            <person name="Bloem J."/>
            <person name="Labutti K."/>
            <person name="Salamov A."/>
            <person name="Andreopoulos B."/>
            <person name="Baker S."/>
            <person name="Barry K."/>
            <person name="Bills G."/>
            <person name="Bluhm B."/>
            <person name="Cannon C."/>
            <person name="Castanera R."/>
            <person name="Culley D."/>
            <person name="Daum C."/>
            <person name="Ezra D."/>
            <person name="Gonzalez J."/>
            <person name="Henrissat B."/>
            <person name="Kuo A."/>
            <person name="Liang C."/>
            <person name="Lipzen A."/>
            <person name="Lutzoni F."/>
            <person name="Magnuson J."/>
            <person name="Mondo S."/>
            <person name="Nolan M."/>
            <person name="Ohm R."/>
            <person name="Pangilinan J."/>
            <person name="Park H.-J."/>
            <person name="Ramirez L."/>
            <person name="Alfaro M."/>
            <person name="Sun H."/>
            <person name="Tritt A."/>
            <person name="Yoshinaga Y."/>
            <person name="Zwiers L.-H."/>
            <person name="Turgeon B."/>
            <person name="Goodwin S."/>
            <person name="Spatafora J."/>
            <person name="Crous P."/>
            <person name="Grigoriev I."/>
        </authorList>
    </citation>
    <scope>NUCLEOTIDE SEQUENCE</scope>
    <source>
        <strain evidence="2">Tuck. ex Michener</strain>
    </source>
</reference>
<dbReference type="EMBL" id="ML991785">
    <property type="protein sequence ID" value="KAF2236386.1"/>
    <property type="molecule type" value="Genomic_DNA"/>
</dbReference>
<feature type="transmembrane region" description="Helical" evidence="1">
    <location>
        <begin position="41"/>
        <end position="61"/>
    </location>
</feature>
<keyword evidence="1" id="KW-1133">Transmembrane helix</keyword>
<dbReference type="AlphaFoldDB" id="A0A6A6HE27"/>
<keyword evidence="1" id="KW-0472">Membrane</keyword>
<dbReference type="Proteomes" id="UP000800092">
    <property type="component" value="Unassembled WGS sequence"/>
</dbReference>
<proteinExistence type="predicted"/>
<sequence>MNSLDYHQRVRVHEKDRYIRDSCPPTATMHLRYEKAFTPPYTLYLILFLAHHSTILPNLILSFNTPFLTFHIWHAPGYFIRVPFLQLPQSKVGRRQSTKSITGGFEYRKAARIRR</sequence>
<evidence type="ECO:0000313" key="3">
    <source>
        <dbReference type="Proteomes" id="UP000800092"/>
    </source>
</evidence>
<keyword evidence="3" id="KW-1185">Reference proteome</keyword>
<gene>
    <name evidence="2" type="ORF">EV356DRAFT_69508</name>
</gene>
<accession>A0A6A6HE27</accession>